<comment type="caution">
    <text evidence="7">The sequence shown here is derived from an EMBL/GenBank/DDBJ whole genome shotgun (WGS) entry which is preliminary data.</text>
</comment>
<dbReference type="Proteomes" id="UP000796761">
    <property type="component" value="Unassembled WGS sequence"/>
</dbReference>
<evidence type="ECO:0000313" key="8">
    <source>
        <dbReference type="Proteomes" id="UP000796761"/>
    </source>
</evidence>
<dbReference type="GO" id="GO:0016020">
    <property type="term" value="C:membrane"/>
    <property type="evidence" value="ECO:0007669"/>
    <property type="project" value="UniProtKB-SubCell"/>
</dbReference>
<evidence type="ECO:0000256" key="4">
    <source>
        <dbReference type="ARBA" id="ARBA00023180"/>
    </source>
</evidence>
<feature type="non-terminal residue" evidence="7">
    <location>
        <position position="1"/>
    </location>
</feature>
<dbReference type="Gene3D" id="2.60.40.10">
    <property type="entry name" value="Immunoglobulins"/>
    <property type="match status" value="3"/>
</dbReference>
<feature type="domain" description="Ig-like" evidence="6">
    <location>
        <begin position="12"/>
        <end position="94"/>
    </location>
</feature>
<keyword evidence="8" id="KW-1185">Reference proteome</keyword>
<accession>A0A8K1D6I2</accession>
<dbReference type="AlphaFoldDB" id="A0A8K1D6I2"/>
<keyword evidence="5" id="KW-1133">Transmembrane helix</keyword>
<dbReference type="InterPro" id="IPR013783">
    <property type="entry name" value="Ig-like_fold"/>
</dbReference>
<dbReference type="PANTHER" id="PTHR12080:SF55">
    <property type="entry name" value="LYMPHOCYTE FUNCTION-ASSOCIATED ANTIGEN 3"/>
    <property type="match status" value="1"/>
</dbReference>
<dbReference type="OrthoDB" id="8741746at2759"/>
<feature type="transmembrane region" description="Helical" evidence="5">
    <location>
        <begin position="306"/>
        <end position="331"/>
    </location>
</feature>
<dbReference type="PANTHER" id="PTHR12080">
    <property type="entry name" value="SIGNALING LYMPHOCYTIC ACTIVATION MOLECULE"/>
    <property type="match status" value="1"/>
</dbReference>
<keyword evidence="4" id="KW-0325">Glycoprotein</keyword>
<keyword evidence="2" id="KW-0732">Signal</keyword>
<evidence type="ECO:0000313" key="7">
    <source>
        <dbReference type="EMBL" id="TRZ06438.1"/>
    </source>
</evidence>
<dbReference type="InterPro" id="IPR036179">
    <property type="entry name" value="Ig-like_dom_sf"/>
</dbReference>
<dbReference type="SUPFAM" id="SSF48726">
    <property type="entry name" value="Immunoglobulin"/>
    <property type="match status" value="1"/>
</dbReference>
<reference evidence="7" key="1">
    <citation type="submission" date="2019-04" db="EMBL/GenBank/DDBJ databases">
        <title>Genome assembly of Zosterops borbonicus 15179.</title>
        <authorList>
            <person name="Leroy T."/>
            <person name="Anselmetti Y."/>
            <person name="Tilak M.-K."/>
            <person name="Nabholz B."/>
        </authorList>
    </citation>
    <scope>NUCLEOTIDE SEQUENCE</scope>
    <source>
        <strain evidence="7">HGM_15179</strain>
        <tissue evidence="7">Muscle</tissue>
    </source>
</reference>
<feature type="domain" description="Ig-like" evidence="6">
    <location>
        <begin position="223"/>
        <end position="283"/>
    </location>
</feature>
<comment type="subcellular location">
    <subcellularLocation>
        <location evidence="1">Membrane</location>
    </subcellularLocation>
</comment>
<evidence type="ECO:0000256" key="5">
    <source>
        <dbReference type="SAM" id="Phobius"/>
    </source>
</evidence>
<keyword evidence="3 5" id="KW-0472">Membrane</keyword>
<dbReference type="InterPro" id="IPR015631">
    <property type="entry name" value="CD2/SLAM_rcpt"/>
</dbReference>
<organism evidence="7 8">
    <name type="scientific">Zosterops borbonicus</name>
    <dbReference type="NCBI Taxonomy" id="364589"/>
    <lineage>
        <taxon>Eukaryota</taxon>
        <taxon>Metazoa</taxon>
        <taxon>Chordata</taxon>
        <taxon>Craniata</taxon>
        <taxon>Vertebrata</taxon>
        <taxon>Euteleostomi</taxon>
        <taxon>Archelosauria</taxon>
        <taxon>Archosauria</taxon>
        <taxon>Dinosauria</taxon>
        <taxon>Saurischia</taxon>
        <taxon>Theropoda</taxon>
        <taxon>Coelurosauria</taxon>
        <taxon>Aves</taxon>
        <taxon>Neognathae</taxon>
        <taxon>Neoaves</taxon>
        <taxon>Telluraves</taxon>
        <taxon>Australaves</taxon>
        <taxon>Passeriformes</taxon>
        <taxon>Sylvioidea</taxon>
        <taxon>Zosteropidae</taxon>
        <taxon>Zosterops</taxon>
    </lineage>
</organism>
<dbReference type="InterPro" id="IPR007110">
    <property type="entry name" value="Ig-like_dom"/>
</dbReference>
<proteinExistence type="predicted"/>
<gene>
    <name evidence="7" type="ORF">HGM15179_020668</name>
</gene>
<keyword evidence="5" id="KW-0812">Transmembrane</keyword>
<sequence length="409" mass="43899">TKKEISDPPVPPEELTEPTVTCEALDCSGSICRFSLRCSVPGTGFGNISYTWRGRDQQWEERSVVLAVVDKSSLDNLGPLRCTARNAVSSRSITIITPGGLCSGSPSDTTELIGAVGGSVTFHSGDTKGNGALWSFGNIPIVTVLFENPPQPIFKEEKFRTRFTVSERGRALTISQLRMEDAGTYSVTIDGKISTFTLRVYRELTEPTVTCKAQDCLDKVCLVSLRCSMTGAGFGNVSYSWTGWGQRWGEGSVVLRVVDKSSLDELEPLTCTARNAISSRSVTVTNPAGLCPAENSMHPPGPGSDFGMGFGIGVAVGVAVMVVILLGFRVLSCKSKGWKKFCLSQSNPPNTVTVAEYTTVYAEVGPSQPHIPNGIKTKPVAGKSFSTIYSLVKRPEQMENATMTGLELI</sequence>
<evidence type="ECO:0000256" key="3">
    <source>
        <dbReference type="ARBA" id="ARBA00023136"/>
    </source>
</evidence>
<protein>
    <recommendedName>
        <fullName evidence="6">Ig-like domain-containing protein</fullName>
    </recommendedName>
</protein>
<dbReference type="EMBL" id="SWJQ01002509">
    <property type="protein sequence ID" value="TRZ06438.1"/>
    <property type="molecule type" value="Genomic_DNA"/>
</dbReference>
<evidence type="ECO:0000256" key="1">
    <source>
        <dbReference type="ARBA" id="ARBA00004370"/>
    </source>
</evidence>
<evidence type="ECO:0000256" key="2">
    <source>
        <dbReference type="ARBA" id="ARBA00022729"/>
    </source>
</evidence>
<dbReference type="PROSITE" id="PS50835">
    <property type="entry name" value="IG_LIKE"/>
    <property type="match status" value="2"/>
</dbReference>
<name>A0A8K1D6I2_9PASS</name>
<evidence type="ECO:0000259" key="6">
    <source>
        <dbReference type="PROSITE" id="PS50835"/>
    </source>
</evidence>